<proteinExistence type="predicted"/>
<protein>
    <submittedName>
        <fullName evidence="1">Uncharacterized protein</fullName>
    </submittedName>
</protein>
<evidence type="ECO:0000313" key="1">
    <source>
        <dbReference type="EMBL" id="CAH2291393.1"/>
    </source>
</evidence>
<feature type="non-terminal residue" evidence="1">
    <location>
        <position position="96"/>
    </location>
</feature>
<evidence type="ECO:0000313" key="2">
    <source>
        <dbReference type="Proteomes" id="UP001295444"/>
    </source>
</evidence>
<reference evidence="1" key="1">
    <citation type="submission" date="2022-03" db="EMBL/GenBank/DDBJ databases">
        <authorList>
            <person name="Alioto T."/>
            <person name="Alioto T."/>
            <person name="Gomez Garrido J."/>
        </authorList>
    </citation>
    <scope>NUCLEOTIDE SEQUENCE</scope>
</reference>
<name>A0AAD1S7C3_PELCU</name>
<sequence>MSFWQCCCPNPLEEERKPFARSQKNAKQVKVLTKGEKLVVKHVNVPELDRKFSVIAELYNDQVESQEILTYCASTLKVRGCASSLTECIQTLQETN</sequence>
<gene>
    <name evidence="1" type="ORF">PECUL_23A020522</name>
</gene>
<organism evidence="1 2">
    <name type="scientific">Pelobates cultripes</name>
    <name type="common">Western spadefoot toad</name>
    <dbReference type="NCBI Taxonomy" id="61616"/>
    <lineage>
        <taxon>Eukaryota</taxon>
        <taxon>Metazoa</taxon>
        <taxon>Chordata</taxon>
        <taxon>Craniata</taxon>
        <taxon>Vertebrata</taxon>
        <taxon>Euteleostomi</taxon>
        <taxon>Amphibia</taxon>
        <taxon>Batrachia</taxon>
        <taxon>Anura</taxon>
        <taxon>Pelobatoidea</taxon>
        <taxon>Pelobatidae</taxon>
        <taxon>Pelobates</taxon>
    </lineage>
</organism>
<dbReference type="Proteomes" id="UP001295444">
    <property type="component" value="Chromosome 05"/>
</dbReference>
<keyword evidence="2" id="KW-1185">Reference proteome</keyword>
<dbReference type="EMBL" id="OW240916">
    <property type="protein sequence ID" value="CAH2291393.1"/>
    <property type="molecule type" value="Genomic_DNA"/>
</dbReference>
<accession>A0AAD1S7C3</accession>
<dbReference type="AlphaFoldDB" id="A0AAD1S7C3"/>